<reference evidence="1 2" key="1">
    <citation type="submission" date="2018-11" db="EMBL/GenBank/DDBJ databases">
        <title>Flavobacterium sp. nov., YIM 102600 draft genome.</title>
        <authorList>
            <person name="Li G."/>
            <person name="Jiang Y."/>
        </authorList>
    </citation>
    <scope>NUCLEOTIDE SEQUENCE [LARGE SCALE GENOMIC DNA]</scope>
    <source>
        <strain evidence="1 2">YIM 102600</strain>
    </source>
</reference>
<dbReference type="EMBL" id="RQVR01000002">
    <property type="protein sequence ID" value="RRJ93731.1"/>
    <property type="molecule type" value="Genomic_DNA"/>
</dbReference>
<dbReference type="Proteomes" id="UP000271937">
    <property type="component" value="Unassembled WGS sequence"/>
</dbReference>
<dbReference type="AlphaFoldDB" id="A0A3P3WF07"/>
<dbReference type="RefSeq" id="WP_125011510.1">
    <property type="nucleotide sequence ID" value="NZ_RQVR01000002.1"/>
</dbReference>
<protein>
    <submittedName>
        <fullName evidence="1">Uncharacterized protein</fullName>
    </submittedName>
</protein>
<accession>A0A3P3WF07</accession>
<name>A0A3P3WF07_9FLAO</name>
<dbReference type="OrthoDB" id="1441770at2"/>
<proteinExistence type="predicted"/>
<evidence type="ECO:0000313" key="1">
    <source>
        <dbReference type="EMBL" id="RRJ93731.1"/>
    </source>
</evidence>
<gene>
    <name evidence="1" type="ORF">EG849_02510</name>
</gene>
<evidence type="ECO:0000313" key="2">
    <source>
        <dbReference type="Proteomes" id="UP000271937"/>
    </source>
</evidence>
<sequence length="71" mass="8037">MFSLKWGTQLVDEENNTLLKIRNENQLVNKGTYIFKIEDKSVSDFEILLSLFGHIYGSNLKTKATIAGTIS</sequence>
<keyword evidence="2" id="KW-1185">Reference proteome</keyword>
<comment type="caution">
    <text evidence="1">The sequence shown here is derived from an EMBL/GenBank/DDBJ whole genome shotgun (WGS) entry which is preliminary data.</text>
</comment>
<organism evidence="1 2">
    <name type="scientific">Flavobacterium macacae</name>
    <dbReference type="NCBI Taxonomy" id="2488993"/>
    <lineage>
        <taxon>Bacteria</taxon>
        <taxon>Pseudomonadati</taxon>
        <taxon>Bacteroidota</taxon>
        <taxon>Flavobacteriia</taxon>
        <taxon>Flavobacteriales</taxon>
        <taxon>Flavobacteriaceae</taxon>
        <taxon>Flavobacterium</taxon>
    </lineage>
</organism>